<dbReference type="AlphaFoldDB" id="A0AAV2HVY3"/>
<reference evidence="2 3" key="1">
    <citation type="submission" date="2024-04" db="EMBL/GenBank/DDBJ databases">
        <authorList>
            <consortium name="Genoscope - CEA"/>
            <person name="William W."/>
        </authorList>
    </citation>
    <scope>NUCLEOTIDE SEQUENCE [LARGE SCALE GENOMIC DNA]</scope>
</reference>
<feature type="compositionally biased region" description="Basic residues" evidence="1">
    <location>
        <begin position="81"/>
        <end position="114"/>
    </location>
</feature>
<evidence type="ECO:0000313" key="3">
    <source>
        <dbReference type="Proteomes" id="UP001497497"/>
    </source>
</evidence>
<name>A0AAV2HVY3_LYMST</name>
<evidence type="ECO:0000256" key="1">
    <source>
        <dbReference type="SAM" id="MobiDB-lite"/>
    </source>
</evidence>
<sequence>METINDICTPRADKFFSVDCDEDLVKSPLKESTNNIQSALVASLRAGSLSENIKLRTASKTPHRLVLPNEMKPLQTPVSAKSHRPQIKRLRTFHSPRKVNHRSPKLKSPHHLRSPGKFSGPS</sequence>
<accession>A0AAV2HVY3</accession>
<organism evidence="2 3">
    <name type="scientific">Lymnaea stagnalis</name>
    <name type="common">Great pond snail</name>
    <name type="synonym">Helix stagnalis</name>
    <dbReference type="NCBI Taxonomy" id="6523"/>
    <lineage>
        <taxon>Eukaryota</taxon>
        <taxon>Metazoa</taxon>
        <taxon>Spiralia</taxon>
        <taxon>Lophotrochozoa</taxon>
        <taxon>Mollusca</taxon>
        <taxon>Gastropoda</taxon>
        <taxon>Heterobranchia</taxon>
        <taxon>Euthyneura</taxon>
        <taxon>Panpulmonata</taxon>
        <taxon>Hygrophila</taxon>
        <taxon>Lymnaeoidea</taxon>
        <taxon>Lymnaeidae</taxon>
        <taxon>Lymnaea</taxon>
    </lineage>
</organism>
<gene>
    <name evidence="2" type="ORF">GSLYS_00010171001</name>
</gene>
<feature type="region of interest" description="Disordered" evidence="1">
    <location>
        <begin position="60"/>
        <end position="122"/>
    </location>
</feature>
<evidence type="ECO:0000313" key="2">
    <source>
        <dbReference type="EMBL" id="CAL1536258.1"/>
    </source>
</evidence>
<keyword evidence="3" id="KW-1185">Reference proteome</keyword>
<dbReference type="Proteomes" id="UP001497497">
    <property type="component" value="Unassembled WGS sequence"/>
</dbReference>
<protein>
    <submittedName>
        <fullName evidence="2">Uncharacterized protein</fullName>
    </submittedName>
</protein>
<comment type="caution">
    <text evidence="2">The sequence shown here is derived from an EMBL/GenBank/DDBJ whole genome shotgun (WGS) entry which is preliminary data.</text>
</comment>
<proteinExistence type="predicted"/>
<dbReference type="EMBL" id="CAXITT010000225">
    <property type="protein sequence ID" value="CAL1536258.1"/>
    <property type="molecule type" value="Genomic_DNA"/>
</dbReference>